<reference evidence="3" key="1">
    <citation type="journal article" date="2014" name="BMC Genomics">
        <title>Genome sequencing of two Neorhizobium galegae strains reveals a noeT gene responsible for the unusual acetylation of the nodulation factors.</title>
        <authorList>
            <person name="Osterman J."/>
            <person name="Marsh J."/>
            <person name="Laine P.K."/>
            <person name="Zeng Z."/>
            <person name="Alatalo E."/>
            <person name="Sullivan J.T."/>
            <person name="Young J.P."/>
            <person name="Thomas-Oates J."/>
            <person name="Paulin L."/>
            <person name="Lindstrom K."/>
        </authorList>
    </citation>
    <scope>NUCLEOTIDE SEQUENCE [LARGE SCALE GENOMIC DNA]</scope>
    <source>
        <strain evidence="3">HAMBI 540</strain>
    </source>
</reference>
<accession>A0A068STE2</accession>
<dbReference type="EMBL" id="HG938353">
    <property type="protein sequence ID" value="CDN48335.1"/>
    <property type="molecule type" value="Genomic_DNA"/>
</dbReference>
<dbReference type="Proteomes" id="UP000028181">
    <property type="component" value="Chromosome I"/>
</dbReference>
<evidence type="ECO:0000313" key="2">
    <source>
        <dbReference type="EMBL" id="CDN48335.1"/>
    </source>
</evidence>
<sequence length="107" mass="11449">MNKAFALAVLMSAATMGTAYARDMGMTAKPAGDVAIVYTDPEIDNSAKRLDVPESIIHPSQAMVQKAQAEVKADRALRADLLKQNVELNNVVAIDTAADGSRTVYVR</sequence>
<keyword evidence="3" id="KW-1185">Reference proteome</keyword>
<dbReference type="PATRIC" id="fig|1028800.3.peg.2193"/>
<name>A0A068STE2_NEOGA</name>
<dbReference type="KEGG" id="ngg:RG540_CH21670"/>
<proteinExistence type="predicted"/>
<dbReference type="HOGENOM" id="CLU_172520_0_0_5"/>
<dbReference type="AlphaFoldDB" id="A0A068STE2"/>
<feature type="signal peptide" evidence="1">
    <location>
        <begin position="1"/>
        <end position="21"/>
    </location>
</feature>
<evidence type="ECO:0000313" key="3">
    <source>
        <dbReference type="Proteomes" id="UP000028181"/>
    </source>
</evidence>
<keyword evidence="1" id="KW-0732">Signal</keyword>
<organism evidence="2 3">
    <name type="scientific">Neorhizobium galegae bv. orientalis str. HAMBI 540</name>
    <dbReference type="NCBI Taxonomy" id="1028800"/>
    <lineage>
        <taxon>Bacteria</taxon>
        <taxon>Pseudomonadati</taxon>
        <taxon>Pseudomonadota</taxon>
        <taxon>Alphaproteobacteria</taxon>
        <taxon>Hyphomicrobiales</taxon>
        <taxon>Rhizobiaceae</taxon>
        <taxon>Rhizobium/Agrobacterium group</taxon>
        <taxon>Neorhizobium</taxon>
    </lineage>
</organism>
<dbReference type="OrthoDB" id="8371269at2"/>
<protein>
    <submittedName>
        <fullName evidence="2">Uncharacterized protein</fullName>
    </submittedName>
</protein>
<dbReference type="eggNOG" id="ENOG5030QXK">
    <property type="taxonomic scope" value="Bacteria"/>
</dbReference>
<dbReference type="GeneID" id="24258444"/>
<feature type="chain" id="PRO_5001653383" evidence="1">
    <location>
        <begin position="22"/>
        <end position="107"/>
    </location>
</feature>
<evidence type="ECO:0000256" key="1">
    <source>
        <dbReference type="SAM" id="SignalP"/>
    </source>
</evidence>
<dbReference type="RefSeq" id="WP_038587548.1">
    <property type="nucleotide sequence ID" value="NZ_HG938353.1"/>
</dbReference>
<gene>
    <name evidence="2" type="ORF">RG540_CH21670</name>
</gene>